<dbReference type="PRINTS" id="PR00714">
    <property type="entry name" value="MAN6PISMRASE"/>
</dbReference>
<dbReference type="CDD" id="cd07011">
    <property type="entry name" value="cupin_PMI_type_I_N"/>
    <property type="match status" value="1"/>
</dbReference>
<dbReference type="Pfam" id="PF20511">
    <property type="entry name" value="PMI_typeI_cat"/>
    <property type="match status" value="1"/>
</dbReference>
<comment type="caution">
    <text evidence="9">The sequence shown here is derived from an EMBL/GenBank/DDBJ whole genome shotgun (WGS) entry which is preliminary data.</text>
</comment>
<dbReference type="AlphaFoldDB" id="A0A5M8Q7J1"/>
<evidence type="ECO:0000256" key="4">
    <source>
        <dbReference type="ARBA" id="ARBA00011956"/>
    </source>
</evidence>
<dbReference type="InterPro" id="IPR014710">
    <property type="entry name" value="RmlC-like_jellyroll"/>
</dbReference>
<comment type="similarity">
    <text evidence="3">Belongs to the mannose-6-phosphate isomerase type 1 family.</text>
</comment>
<name>A0A5M8Q7J1_9MICO</name>
<accession>A0A5M8Q7J1</accession>
<dbReference type="GO" id="GO:0009298">
    <property type="term" value="P:GDP-mannose biosynthetic process"/>
    <property type="evidence" value="ECO:0007669"/>
    <property type="project" value="InterPro"/>
</dbReference>
<dbReference type="EC" id="5.3.1.8" evidence="4"/>
<dbReference type="GO" id="GO:0004476">
    <property type="term" value="F:mannose-6-phosphate isomerase activity"/>
    <property type="evidence" value="ECO:0007669"/>
    <property type="project" value="UniProtKB-EC"/>
</dbReference>
<keyword evidence="10" id="KW-1185">Reference proteome</keyword>
<dbReference type="PANTHER" id="PTHR10309:SF0">
    <property type="entry name" value="MANNOSE-6-PHOSPHATE ISOMERASE"/>
    <property type="match status" value="1"/>
</dbReference>
<evidence type="ECO:0000313" key="10">
    <source>
        <dbReference type="Proteomes" id="UP000323221"/>
    </source>
</evidence>
<evidence type="ECO:0000256" key="2">
    <source>
        <dbReference type="ARBA" id="ARBA00001947"/>
    </source>
</evidence>
<dbReference type="Gene3D" id="2.60.120.10">
    <property type="entry name" value="Jelly Rolls"/>
    <property type="match status" value="2"/>
</dbReference>
<dbReference type="InterPro" id="IPR016305">
    <property type="entry name" value="Mannose-6-P_Isomerase"/>
</dbReference>
<evidence type="ECO:0000256" key="5">
    <source>
        <dbReference type="ARBA" id="ARBA00022723"/>
    </source>
</evidence>
<dbReference type="GO" id="GO:0005975">
    <property type="term" value="P:carbohydrate metabolic process"/>
    <property type="evidence" value="ECO:0007669"/>
    <property type="project" value="InterPro"/>
</dbReference>
<evidence type="ECO:0000259" key="8">
    <source>
        <dbReference type="Pfam" id="PF20511"/>
    </source>
</evidence>
<evidence type="ECO:0000256" key="1">
    <source>
        <dbReference type="ARBA" id="ARBA00000757"/>
    </source>
</evidence>
<dbReference type="InterPro" id="IPR046457">
    <property type="entry name" value="PMI_typeI_cat"/>
</dbReference>
<comment type="cofactor">
    <cofactor evidence="2">
        <name>Zn(2+)</name>
        <dbReference type="ChEBI" id="CHEBI:29105"/>
    </cofactor>
</comment>
<proteinExistence type="inferred from homology"/>
<evidence type="ECO:0000256" key="6">
    <source>
        <dbReference type="ARBA" id="ARBA00022833"/>
    </source>
</evidence>
<dbReference type="PANTHER" id="PTHR10309">
    <property type="entry name" value="MANNOSE-6-PHOSPHATE ISOMERASE"/>
    <property type="match status" value="1"/>
</dbReference>
<dbReference type="GO" id="GO:0005829">
    <property type="term" value="C:cytosol"/>
    <property type="evidence" value="ECO:0007669"/>
    <property type="project" value="TreeGrafter"/>
</dbReference>
<dbReference type="Proteomes" id="UP000323221">
    <property type="component" value="Unassembled WGS sequence"/>
</dbReference>
<evidence type="ECO:0000313" key="9">
    <source>
        <dbReference type="EMBL" id="KAA6430836.1"/>
    </source>
</evidence>
<dbReference type="OrthoDB" id="9792649at2"/>
<sequence length="411" mass="42956">MAPRLSRPSSAVAARLGRRAATAPPVGTLVPICRKETARVFVPIANEPRAYAWGSRTLLADYLGRDASGDPEAELWLGAHPGCPSTVAAGEHAGRGLGEALEAWGRPQPALLLKALAAAEPLSLQAHPDASEAQEGFAREDRLGIARDAPERNYRDPHPKPELIVAVTPFEALSGFRPAGEALRVLDALAAADARLAPVAARVRAGDALAWLLSGGDEVAAAVAAAEAAAPAIAAAHPVEADTVDRLARTHPGDPGILVALLLNRVSLAPGEALYLPAGNLHAYLEGLAIELMGPSDNVLRGGLTPKHVDVPELLRVVDTTPLVEPRLASTPLEGAVAYRPAAPFELRRIAGVHRVEGGARGLLLAARPTRVAIDGAEHELPQAAGAWIDAAEPFEVRSDEAWLALERDTP</sequence>
<dbReference type="Gene3D" id="1.10.441.10">
    <property type="entry name" value="Phosphomannose Isomerase, domain 2"/>
    <property type="match status" value="1"/>
</dbReference>
<evidence type="ECO:0000256" key="3">
    <source>
        <dbReference type="ARBA" id="ARBA00010772"/>
    </source>
</evidence>
<comment type="catalytic activity">
    <reaction evidence="1">
        <text>D-mannose 6-phosphate = D-fructose 6-phosphate</text>
        <dbReference type="Rhea" id="RHEA:12356"/>
        <dbReference type="ChEBI" id="CHEBI:58735"/>
        <dbReference type="ChEBI" id="CHEBI:61527"/>
        <dbReference type="EC" id="5.3.1.8"/>
    </reaction>
</comment>
<reference evidence="9 10" key="1">
    <citation type="submission" date="2019-08" db="EMBL/GenBank/DDBJ databases">
        <title>Agrococcus lahaulensis sp. nov., isolated from a cold desert of the Indian Himalayas.</title>
        <authorList>
            <person name="Qu J.H."/>
        </authorList>
    </citation>
    <scope>NUCLEOTIDE SEQUENCE [LARGE SCALE GENOMIC DNA]</scope>
    <source>
        <strain evidence="9 10">NS18</strain>
    </source>
</reference>
<protein>
    <recommendedName>
        <fullName evidence="4">mannose-6-phosphate isomerase</fullName>
        <ecNumber evidence="4">5.3.1.8</ecNumber>
    </recommendedName>
</protein>
<keyword evidence="5" id="KW-0479">Metal-binding</keyword>
<keyword evidence="6" id="KW-0862">Zinc</keyword>
<dbReference type="InterPro" id="IPR001250">
    <property type="entry name" value="Man6P_Isoase-1"/>
</dbReference>
<dbReference type="SUPFAM" id="SSF51182">
    <property type="entry name" value="RmlC-like cupins"/>
    <property type="match status" value="1"/>
</dbReference>
<evidence type="ECO:0000256" key="7">
    <source>
        <dbReference type="ARBA" id="ARBA00023235"/>
    </source>
</evidence>
<feature type="domain" description="Phosphomannose isomerase type I catalytic" evidence="8">
    <location>
        <begin position="45"/>
        <end position="178"/>
    </location>
</feature>
<organism evidence="9 10">
    <name type="scientific">Agrococcus sediminis</name>
    <dbReference type="NCBI Taxonomy" id="2599924"/>
    <lineage>
        <taxon>Bacteria</taxon>
        <taxon>Bacillati</taxon>
        <taxon>Actinomycetota</taxon>
        <taxon>Actinomycetes</taxon>
        <taxon>Micrococcales</taxon>
        <taxon>Microbacteriaceae</taxon>
        <taxon>Agrococcus</taxon>
    </lineage>
</organism>
<gene>
    <name evidence="9" type="primary">manA</name>
    <name evidence="9" type="ORF">FQ330_11705</name>
</gene>
<dbReference type="EMBL" id="VOIR01000017">
    <property type="protein sequence ID" value="KAA6430836.1"/>
    <property type="molecule type" value="Genomic_DNA"/>
</dbReference>
<dbReference type="GO" id="GO:0008270">
    <property type="term" value="F:zinc ion binding"/>
    <property type="evidence" value="ECO:0007669"/>
    <property type="project" value="InterPro"/>
</dbReference>
<keyword evidence="7 9" id="KW-0413">Isomerase</keyword>
<dbReference type="InterPro" id="IPR011051">
    <property type="entry name" value="RmlC_Cupin_sf"/>
</dbReference>
<dbReference type="NCBIfam" id="TIGR00218">
    <property type="entry name" value="manA"/>
    <property type="match status" value="1"/>
</dbReference>